<evidence type="ECO:0000313" key="1">
    <source>
        <dbReference type="EMBL" id="PYD63683.1"/>
    </source>
</evidence>
<gene>
    <name evidence="1" type="ORF">CFR72_05945</name>
</gene>
<comment type="caution">
    <text evidence="1">The sequence shown here is derived from an EMBL/GenBank/DDBJ whole genome shotgun (WGS) entry which is preliminary data.</text>
</comment>
<sequence length="63" mass="6842">MSFCAASASFHRSGSSTRLFSSARRSIATSQSKMPPQQRHRLLDLVIQGLGLGRHRGLLLSSS</sequence>
<dbReference type="Proteomes" id="UP000248301">
    <property type="component" value="Unassembled WGS sequence"/>
</dbReference>
<evidence type="ECO:0000313" key="2">
    <source>
        <dbReference type="Proteomes" id="UP000248301"/>
    </source>
</evidence>
<protein>
    <submittedName>
        <fullName evidence="1">Uncharacterized protein</fullName>
    </submittedName>
</protein>
<reference evidence="1 2" key="1">
    <citation type="submission" date="2017-07" db="EMBL/GenBank/DDBJ databases">
        <title>A draft genome sequence of Gluconacetobacter entanii LTH 4560.</title>
        <authorList>
            <person name="Skraban J."/>
            <person name="Cleenwerck I."/>
            <person name="Vandamme P."/>
            <person name="Trcek J."/>
        </authorList>
    </citation>
    <scope>NUCLEOTIDE SEQUENCE [LARGE SCALE GENOMIC DNA]</scope>
    <source>
        <strain evidence="1 2">LTH 4560</strain>
    </source>
</reference>
<organism evidence="1 2">
    <name type="scientific">Gluconacetobacter entanii</name>
    <dbReference type="NCBI Taxonomy" id="108528"/>
    <lineage>
        <taxon>Bacteria</taxon>
        <taxon>Pseudomonadati</taxon>
        <taxon>Pseudomonadota</taxon>
        <taxon>Alphaproteobacteria</taxon>
        <taxon>Acetobacterales</taxon>
        <taxon>Acetobacteraceae</taxon>
        <taxon>Gluconacetobacter</taxon>
    </lineage>
</organism>
<name>A0A318Q410_9PROT</name>
<dbReference type="EMBL" id="NKUF01000009">
    <property type="protein sequence ID" value="PYD63683.1"/>
    <property type="molecule type" value="Genomic_DNA"/>
</dbReference>
<dbReference type="AlphaFoldDB" id="A0A318Q410"/>
<proteinExistence type="predicted"/>
<accession>A0A318Q410</accession>